<dbReference type="InterPro" id="IPR012349">
    <property type="entry name" value="Split_barrel_FMN-bd"/>
</dbReference>
<protein>
    <recommendedName>
        <fullName evidence="3">FMN-binding split barrel</fullName>
    </recommendedName>
</protein>
<proteinExistence type="predicted"/>
<accession>A0AA88UB54</accession>
<sequence>MKGSKTTVLTFAEKCKNILAANWQGSLNTIKADAKGSKDEIHTSKVKYFVKKGKPYIWVPEKDLHNMNTIIDERGSFAVASPFPGQIASLLKSVQKLPSRVALIGDVVPLKGEKVQLAEESLNGTISSEKNAIREASYSVSGILSSSNLSSTSRYENLQELLDGDKQYMVYKFNISSCTYIDSSGGTREVDLDDIEAAKADPLSPYSTSLIDGINQSEARRRALIFFCITYLKRNAKDAYVLSIDRKGFDVLGKVLGPVMNDGSRQYQWKEFRFTFKEEAKDMEKFCQQLVNMEEEALKSVSSFSGL</sequence>
<keyword evidence="2" id="KW-1185">Reference proteome</keyword>
<evidence type="ECO:0008006" key="3">
    <source>
        <dbReference type="Google" id="ProtNLM"/>
    </source>
</evidence>
<evidence type="ECO:0000313" key="2">
    <source>
        <dbReference type="Proteomes" id="UP001187471"/>
    </source>
</evidence>
<dbReference type="InterPro" id="IPR037119">
    <property type="entry name" value="Haem_oxidase_HugZ-like_sf"/>
</dbReference>
<dbReference type="Gene3D" id="3.20.180.10">
    <property type="entry name" value="PNP-oxidase-like"/>
    <property type="match status" value="1"/>
</dbReference>
<dbReference type="Gene3D" id="2.30.110.10">
    <property type="entry name" value="Electron Transport, Fmn-binding Protein, Chain A"/>
    <property type="match status" value="1"/>
</dbReference>
<reference evidence="1" key="1">
    <citation type="submission" date="2022-12" db="EMBL/GenBank/DDBJ databases">
        <title>Draft genome assemblies for two species of Escallonia (Escalloniales).</title>
        <authorList>
            <person name="Chanderbali A."/>
            <person name="Dervinis C."/>
            <person name="Anghel I."/>
            <person name="Soltis D."/>
            <person name="Soltis P."/>
            <person name="Zapata F."/>
        </authorList>
    </citation>
    <scope>NUCLEOTIDE SEQUENCE</scope>
    <source>
        <strain evidence="1">UCBG92.1500</strain>
        <tissue evidence="1">Leaf</tissue>
    </source>
</reference>
<comment type="caution">
    <text evidence="1">The sequence shown here is derived from an EMBL/GenBank/DDBJ whole genome shotgun (WGS) entry which is preliminary data.</text>
</comment>
<evidence type="ECO:0000313" key="1">
    <source>
        <dbReference type="EMBL" id="KAK2976843.1"/>
    </source>
</evidence>
<dbReference type="Proteomes" id="UP001187471">
    <property type="component" value="Unassembled WGS sequence"/>
</dbReference>
<dbReference type="EMBL" id="JAVXUO010002032">
    <property type="protein sequence ID" value="KAK2976843.1"/>
    <property type="molecule type" value="Genomic_DNA"/>
</dbReference>
<name>A0AA88UB54_9ASTE</name>
<dbReference type="PANTHER" id="PTHR37375:SF1">
    <property type="entry name" value="DUF2470 DOMAIN-CONTAINING PROTEIN"/>
    <property type="match status" value="1"/>
</dbReference>
<dbReference type="AlphaFoldDB" id="A0AA88UB54"/>
<dbReference type="PANTHER" id="PTHR37375">
    <property type="entry name" value="EXPRESSED PROTEIN"/>
    <property type="match status" value="1"/>
</dbReference>
<dbReference type="SUPFAM" id="SSF50475">
    <property type="entry name" value="FMN-binding split barrel"/>
    <property type="match status" value="1"/>
</dbReference>
<gene>
    <name evidence="1" type="ORF">RJ640_009294</name>
</gene>
<organism evidence="1 2">
    <name type="scientific">Escallonia rubra</name>
    <dbReference type="NCBI Taxonomy" id="112253"/>
    <lineage>
        <taxon>Eukaryota</taxon>
        <taxon>Viridiplantae</taxon>
        <taxon>Streptophyta</taxon>
        <taxon>Embryophyta</taxon>
        <taxon>Tracheophyta</taxon>
        <taxon>Spermatophyta</taxon>
        <taxon>Magnoliopsida</taxon>
        <taxon>eudicotyledons</taxon>
        <taxon>Gunneridae</taxon>
        <taxon>Pentapetalae</taxon>
        <taxon>asterids</taxon>
        <taxon>campanulids</taxon>
        <taxon>Escalloniales</taxon>
        <taxon>Escalloniaceae</taxon>
        <taxon>Escallonia</taxon>
    </lineage>
</organism>